<dbReference type="GO" id="GO:0016853">
    <property type="term" value="F:isomerase activity"/>
    <property type="evidence" value="ECO:0007669"/>
    <property type="project" value="InterPro"/>
</dbReference>
<dbReference type="KEGG" id="acan:ACA1_288720"/>
<gene>
    <name evidence="1" type="ORF">ACA1_288720</name>
</gene>
<dbReference type="RefSeq" id="XP_004367906.1">
    <property type="nucleotide sequence ID" value="XM_004367849.1"/>
</dbReference>
<dbReference type="VEuPathDB" id="AmoebaDB:ACA1_288720"/>
<dbReference type="GO" id="GO:0005975">
    <property type="term" value="P:carbohydrate metabolic process"/>
    <property type="evidence" value="ECO:0007669"/>
    <property type="project" value="InterPro"/>
</dbReference>
<dbReference type="GO" id="GO:0030246">
    <property type="term" value="F:carbohydrate binding"/>
    <property type="evidence" value="ECO:0007669"/>
    <property type="project" value="InterPro"/>
</dbReference>
<dbReference type="GeneID" id="14926194"/>
<organism evidence="1 2">
    <name type="scientific">Acanthamoeba castellanii (strain ATCC 30010 / Neff)</name>
    <dbReference type="NCBI Taxonomy" id="1257118"/>
    <lineage>
        <taxon>Eukaryota</taxon>
        <taxon>Amoebozoa</taxon>
        <taxon>Discosea</taxon>
        <taxon>Longamoebia</taxon>
        <taxon>Centramoebida</taxon>
        <taxon>Acanthamoebidae</taxon>
        <taxon>Acanthamoeba</taxon>
    </lineage>
</organism>
<dbReference type="SUPFAM" id="SSF74650">
    <property type="entry name" value="Galactose mutarotase-like"/>
    <property type="match status" value="1"/>
</dbReference>
<protein>
    <submittedName>
        <fullName evidence="1">Aldose 1epimerase subfamily protein</fullName>
    </submittedName>
</protein>
<dbReference type="Gene3D" id="2.70.98.10">
    <property type="match status" value="1"/>
</dbReference>
<evidence type="ECO:0000313" key="1">
    <source>
        <dbReference type="EMBL" id="ELR25151.1"/>
    </source>
</evidence>
<proteinExistence type="predicted"/>
<dbReference type="InterPro" id="IPR014718">
    <property type="entry name" value="GH-type_carb-bd"/>
</dbReference>
<name>L8HLA6_ACACF</name>
<sequence>MHVELPTSSEGLVVLRNRATGEYVELEPAHGGAVRQIALLDHSSSPPTLLPLLQNGPGLRLTFGGQRQPSHTRMHQIPWPNRVRDGKYKLADGRSYEGLPINEPFPRHTSLHGLLYDRPMTTASYEDAAGDSTASVTFVHHLDGSDAGYPFKVKVELTYRLISAPGKQTRMECVQRGHGGGSVSTGWHPYIRLPAKSIDTLRMTMEAGETYIVDEQMIPVGSESWPGMDDDLLAGKKFDSGFRFAELSQESGGIHRTLLCDREARVTLVLWQDRSFPCFQIYTPDTRDSIALEPMSHATNGFNTNDYSLLQPGASTPGFKGTYGVYLQ</sequence>
<dbReference type="AlphaFoldDB" id="L8HLA6"/>
<dbReference type="OMA" id="NIDLIRP"/>
<accession>L8HLA6</accession>
<dbReference type="STRING" id="1257118.L8HLA6"/>
<dbReference type="Proteomes" id="UP000011083">
    <property type="component" value="Unassembled WGS sequence"/>
</dbReference>
<dbReference type="EMBL" id="KB007805">
    <property type="protein sequence ID" value="ELR25151.1"/>
    <property type="molecule type" value="Genomic_DNA"/>
</dbReference>
<evidence type="ECO:0000313" key="2">
    <source>
        <dbReference type="Proteomes" id="UP000011083"/>
    </source>
</evidence>
<dbReference type="OrthoDB" id="274691at2759"/>
<dbReference type="InterPro" id="IPR011013">
    <property type="entry name" value="Gal_mutarotase_sf_dom"/>
</dbReference>
<keyword evidence="2" id="KW-1185">Reference proteome</keyword>
<dbReference type="Pfam" id="PF01263">
    <property type="entry name" value="Aldose_epim"/>
    <property type="match status" value="1"/>
</dbReference>
<reference evidence="1 2" key="1">
    <citation type="journal article" date="2013" name="Genome Biol.">
        <title>Genome of Acanthamoeba castellanii highlights extensive lateral gene transfer and early evolution of tyrosine kinase signaling.</title>
        <authorList>
            <person name="Clarke M."/>
            <person name="Lohan A.J."/>
            <person name="Liu B."/>
            <person name="Lagkouvardos I."/>
            <person name="Roy S."/>
            <person name="Zafar N."/>
            <person name="Bertelli C."/>
            <person name="Schilde C."/>
            <person name="Kianianmomeni A."/>
            <person name="Burglin T.R."/>
            <person name="Frech C."/>
            <person name="Turcotte B."/>
            <person name="Kopec K.O."/>
            <person name="Synnott J.M."/>
            <person name="Choo C."/>
            <person name="Paponov I."/>
            <person name="Finkler A."/>
            <person name="Soon Heng Tan C."/>
            <person name="Hutchins A.P."/>
            <person name="Weinmeier T."/>
            <person name="Rattei T."/>
            <person name="Chu J.S."/>
            <person name="Gimenez G."/>
            <person name="Irimia M."/>
            <person name="Rigden D.J."/>
            <person name="Fitzpatrick D.A."/>
            <person name="Lorenzo-Morales J."/>
            <person name="Bateman A."/>
            <person name="Chiu C.H."/>
            <person name="Tang P."/>
            <person name="Hegemann P."/>
            <person name="Fromm H."/>
            <person name="Raoult D."/>
            <person name="Greub G."/>
            <person name="Miranda-Saavedra D."/>
            <person name="Chen N."/>
            <person name="Nash P."/>
            <person name="Ginger M.L."/>
            <person name="Horn M."/>
            <person name="Schaap P."/>
            <person name="Caler L."/>
            <person name="Loftus B."/>
        </authorList>
    </citation>
    <scope>NUCLEOTIDE SEQUENCE [LARGE SCALE GENOMIC DNA]</scope>
    <source>
        <strain evidence="1 2">Neff</strain>
    </source>
</reference>
<dbReference type="InterPro" id="IPR008183">
    <property type="entry name" value="Aldose_1/G6P_1-epimerase"/>
</dbReference>